<dbReference type="EMBL" id="JAGYVZ010000004">
    <property type="protein sequence ID" value="MBS7230530.1"/>
    <property type="molecule type" value="Genomic_DNA"/>
</dbReference>
<keyword evidence="3" id="KW-1185">Reference proteome</keyword>
<evidence type="ECO:0000313" key="3">
    <source>
        <dbReference type="Proteomes" id="UP000722625"/>
    </source>
</evidence>
<accession>A0ABS5P9J7</accession>
<feature type="signal peptide" evidence="1">
    <location>
        <begin position="1"/>
        <end position="19"/>
    </location>
</feature>
<keyword evidence="1" id="KW-0732">Signal</keyword>
<evidence type="ECO:0000256" key="1">
    <source>
        <dbReference type="SAM" id="SignalP"/>
    </source>
</evidence>
<protein>
    <recommendedName>
        <fullName evidence="4">DUF4468 domain-containing protein</fullName>
    </recommendedName>
</protein>
<organism evidence="2 3">
    <name type="scientific">Flavobacterium psychroterrae</name>
    <dbReference type="NCBI Taxonomy" id="2133767"/>
    <lineage>
        <taxon>Bacteria</taxon>
        <taxon>Pseudomonadati</taxon>
        <taxon>Bacteroidota</taxon>
        <taxon>Flavobacteriia</taxon>
        <taxon>Flavobacteriales</taxon>
        <taxon>Flavobacteriaceae</taxon>
        <taxon>Flavobacterium</taxon>
    </lineage>
</organism>
<name>A0ABS5P9J7_9FLAO</name>
<evidence type="ECO:0000313" key="2">
    <source>
        <dbReference type="EMBL" id="MBS7230530.1"/>
    </source>
</evidence>
<reference evidence="2 3" key="1">
    <citation type="journal article" date="2018" name="Int. J. Syst. Evol. Microbiol.">
        <title>Flavobacterium chryseum sp. nov. and Flavobacterium psychroterrae sp. nov., novel environmental bacteria isolated from Antarctica.</title>
        <authorList>
            <person name="Kralova S."/>
            <person name="Svec P."/>
            <person name="Busse H.J."/>
            <person name="Stankova E."/>
            <person name="Vaczi P."/>
            <person name="Sedlacek I."/>
        </authorList>
    </citation>
    <scope>NUCLEOTIDE SEQUENCE [LARGE SCALE GENOMIC DNA]</scope>
    <source>
        <strain evidence="2 3">CCM 8827</strain>
    </source>
</reference>
<sequence>MRAIKIILFFFFCFSNSFAQPGIKEHTTLNIQDMYINGRQIFKKGDASIQNNMIYLKNKKGEKDVWTKTVSEIGSEFDCFIYKKDTMRVKIILPKYYRLEYIRIKKFHFVKGNFSIDLLEYIKKNRKNGCFIINNFPEDCIAYKKEEDKN</sequence>
<dbReference type="RefSeq" id="WP_213296323.1">
    <property type="nucleotide sequence ID" value="NZ_JAGYVZ010000004.1"/>
</dbReference>
<evidence type="ECO:0008006" key="4">
    <source>
        <dbReference type="Google" id="ProtNLM"/>
    </source>
</evidence>
<gene>
    <name evidence="2" type="ORF">KHA90_05800</name>
</gene>
<dbReference type="Proteomes" id="UP000722625">
    <property type="component" value="Unassembled WGS sequence"/>
</dbReference>
<proteinExistence type="predicted"/>
<comment type="caution">
    <text evidence="2">The sequence shown here is derived from an EMBL/GenBank/DDBJ whole genome shotgun (WGS) entry which is preliminary data.</text>
</comment>
<feature type="chain" id="PRO_5047290990" description="DUF4468 domain-containing protein" evidence="1">
    <location>
        <begin position="20"/>
        <end position="150"/>
    </location>
</feature>